<dbReference type="EMBL" id="MLYV02000717">
    <property type="protein sequence ID" value="PSR78891.1"/>
    <property type="molecule type" value="Genomic_DNA"/>
</dbReference>
<feature type="non-terminal residue" evidence="1">
    <location>
        <position position="1"/>
    </location>
</feature>
<name>A0A2R6NX68_9APHY</name>
<keyword evidence="2" id="KW-1185">Reference proteome</keyword>
<dbReference type="Proteomes" id="UP000186601">
    <property type="component" value="Unassembled WGS sequence"/>
</dbReference>
<sequence>REGDSTSIALLVAKAEELTSTVNTFLGKATAMLQDKKKVKRLKWLFKADEAKGLAEKLQAFYGSISAVCAANSIEFTGHIDTSFSELNSRLEQSFASTNDRVQGCFIEIHTHLDTQLVSVREIFQEELERSSKELMHNLLASRVRELRPRANEQRRGKSHGFDQSSVLYGVHTMDVLPALLGQSSMSVQCGTPPSTMTRAAFYHLRRSHRTRLAVNTADAIAIVLPLFGGHPNRWLRFLEIIT</sequence>
<organism evidence="1 2">
    <name type="scientific">Hermanssonia centrifuga</name>
    <dbReference type="NCBI Taxonomy" id="98765"/>
    <lineage>
        <taxon>Eukaryota</taxon>
        <taxon>Fungi</taxon>
        <taxon>Dikarya</taxon>
        <taxon>Basidiomycota</taxon>
        <taxon>Agaricomycotina</taxon>
        <taxon>Agaricomycetes</taxon>
        <taxon>Polyporales</taxon>
        <taxon>Meruliaceae</taxon>
        <taxon>Hermanssonia</taxon>
    </lineage>
</organism>
<accession>A0A2R6NX68</accession>
<evidence type="ECO:0000313" key="1">
    <source>
        <dbReference type="EMBL" id="PSR78891.1"/>
    </source>
</evidence>
<gene>
    <name evidence="1" type="ORF">PHLCEN_2v7261</name>
</gene>
<comment type="caution">
    <text evidence="1">The sequence shown here is derived from an EMBL/GenBank/DDBJ whole genome shotgun (WGS) entry which is preliminary data.</text>
</comment>
<proteinExistence type="predicted"/>
<dbReference type="STRING" id="98765.A0A2R6NX68"/>
<protein>
    <submittedName>
        <fullName evidence="1">Uncharacterized protein</fullName>
    </submittedName>
</protein>
<dbReference type="AlphaFoldDB" id="A0A2R6NX68"/>
<reference evidence="1 2" key="1">
    <citation type="submission" date="2018-02" db="EMBL/GenBank/DDBJ databases">
        <title>Genome sequence of the basidiomycete white-rot fungus Phlebia centrifuga.</title>
        <authorList>
            <person name="Granchi Z."/>
            <person name="Peng M."/>
            <person name="de Vries R.P."/>
            <person name="Hilden K."/>
            <person name="Makela M.R."/>
            <person name="Grigoriev I."/>
            <person name="Riley R."/>
        </authorList>
    </citation>
    <scope>NUCLEOTIDE SEQUENCE [LARGE SCALE GENOMIC DNA]</scope>
    <source>
        <strain evidence="1 2">FBCC195</strain>
    </source>
</reference>
<evidence type="ECO:0000313" key="2">
    <source>
        <dbReference type="Proteomes" id="UP000186601"/>
    </source>
</evidence>